<evidence type="ECO:0000259" key="7">
    <source>
        <dbReference type="PROSITE" id="PS51805"/>
    </source>
</evidence>
<feature type="region of interest" description="Disordered" evidence="5">
    <location>
        <begin position="661"/>
        <end position="717"/>
    </location>
</feature>
<evidence type="ECO:0000256" key="5">
    <source>
        <dbReference type="SAM" id="MobiDB-lite"/>
    </source>
</evidence>
<dbReference type="InterPro" id="IPR011011">
    <property type="entry name" value="Znf_FYVE_PHD"/>
</dbReference>
<feature type="domain" description="PHD-type" evidence="6">
    <location>
        <begin position="88"/>
        <end position="138"/>
    </location>
</feature>
<feature type="compositionally biased region" description="Basic and acidic residues" evidence="5">
    <location>
        <begin position="661"/>
        <end position="676"/>
    </location>
</feature>
<dbReference type="InterPro" id="IPR050701">
    <property type="entry name" value="Histone_Mod_Regulator"/>
</dbReference>
<gene>
    <name evidence="8" type="ORF">H257_14194</name>
</gene>
<dbReference type="OrthoDB" id="20839at2759"/>
<dbReference type="InterPro" id="IPR013083">
    <property type="entry name" value="Znf_RING/FYVE/PHD"/>
</dbReference>
<dbReference type="Gene3D" id="3.30.40.10">
    <property type="entry name" value="Zinc/RING finger domain, C3HC4 (zinc finger)"/>
    <property type="match status" value="2"/>
</dbReference>
<dbReference type="SUPFAM" id="SSF57903">
    <property type="entry name" value="FYVE/PHD zinc finger"/>
    <property type="match status" value="2"/>
</dbReference>
<name>W4FS15_APHAT</name>
<dbReference type="PROSITE" id="PS51805">
    <property type="entry name" value="EPHD"/>
    <property type="match status" value="1"/>
</dbReference>
<keyword evidence="1" id="KW-0479">Metal-binding</keyword>
<proteinExistence type="predicted"/>
<dbReference type="CDD" id="cd15492">
    <property type="entry name" value="PHD_BRPF_JADE_like"/>
    <property type="match status" value="1"/>
</dbReference>
<dbReference type="PANTHER" id="PTHR13793">
    <property type="entry name" value="PHD FINGER PROTEINS"/>
    <property type="match status" value="1"/>
</dbReference>
<evidence type="ECO:0000256" key="3">
    <source>
        <dbReference type="ARBA" id="ARBA00022833"/>
    </source>
</evidence>
<feature type="compositionally biased region" description="Basic residues" evidence="5">
    <location>
        <begin position="683"/>
        <end position="696"/>
    </location>
</feature>
<evidence type="ECO:0000256" key="2">
    <source>
        <dbReference type="ARBA" id="ARBA00022771"/>
    </source>
</evidence>
<dbReference type="GO" id="GO:0008270">
    <property type="term" value="F:zinc ion binding"/>
    <property type="evidence" value="ECO:0007669"/>
    <property type="project" value="UniProtKB-KW"/>
</dbReference>
<keyword evidence="2 4" id="KW-0863">Zinc-finger</keyword>
<dbReference type="AlphaFoldDB" id="W4FS15"/>
<dbReference type="Pfam" id="PF13832">
    <property type="entry name" value="zf-HC5HC2H_2"/>
    <property type="match status" value="1"/>
</dbReference>
<feature type="compositionally biased region" description="Polar residues" evidence="5">
    <location>
        <begin position="1"/>
        <end position="15"/>
    </location>
</feature>
<dbReference type="InterPro" id="IPR001965">
    <property type="entry name" value="Znf_PHD"/>
</dbReference>
<evidence type="ECO:0000259" key="6">
    <source>
        <dbReference type="PROSITE" id="PS50016"/>
    </source>
</evidence>
<dbReference type="InterPro" id="IPR019786">
    <property type="entry name" value="Zinc_finger_PHD-type_CS"/>
</dbReference>
<reference evidence="8" key="1">
    <citation type="submission" date="2013-12" db="EMBL/GenBank/DDBJ databases">
        <title>The Genome Sequence of Aphanomyces astaci APO3.</title>
        <authorList>
            <consortium name="The Broad Institute Genomics Platform"/>
            <person name="Russ C."/>
            <person name="Tyler B."/>
            <person name="van West P."/>
            <person name="Dieguez-Uribeondo J."/>
            <person name="Young S.K."/>
            <person name="Zeng Q."/>
            <person name="Gargeya S."/>
            <person name="Fitzgerald M."/>
            <person name="Abouelleil A."/>
            <person name="Alvarado L."/>
            <person name="Chapman S.B."/>
            <person name="Gainer-Dewar J."/>
            <person name="Goldberg J."/>
            <person name="Griggs A."/>
            <person name="Gujja S."/>
            <person name="Hansen M."/>
            <person name="Howarth C."/>
            <person name="Imamovic A."/>
            <person name="Ireland A."/>
            <person name="Larimer J."/>
            <person name="McCowan C."/>
            <person name="Murphy C."/>
            <person name="Pearson M."/>
            <person name="Poon T.W."/>
            <person name="Priest M."/>
            <person name="Roberts A."/>
            <person name="Saif S."/>
            <person name="Shea T."/>
            <person name="Sykes S."/>
            <person name="Wortman J."/>
            <person name="Nusbaum C."/>
            <person name="Birren B."/>
        </authorList>
    </citation>
    <scope>NUCLEOTIDE SEQUENCE [LARGE SCALE GENOMIC DNA]</scope>
    <source>
        <strain evidence="8">APO3</strain>
    </source>
</reference>
<dbReference type="SMART" id="SM00249">
    <property type="entry name" value="PHD"/>
    <property type="match status" value="3"/>
</dbReference>
<feature type="region of interest" description="Disordered" evidence="5">
    <location>
        <begin position="513"/>
        <end position="546"/>
    </location>
</feature>
<feature type="domain" description="PHD-type" evidence="7">
    <location>
        <begin position="147"/>
        <end position="283"/>
    </location>
</feature>
<dbReference type="EMBL" id="KI913167">
    <property type="protein sequence ID" value="ETV70295.1"/>
    <property type="molecule type" value="Genomic_DNA"/>
</dbReference>
<feature type="region of interest" description="Disordered" evidence="5">
    <location>
        <begin position="1"/>
        <end position="22"/>
    </location>
</feature>
<organism evidence="8">
    <name type="scientific">Aphanomyces astaci</name>
    <name type="common">Crayfish plague agent</name>
    <dbReference type="NCBI Taxonomy" id="112090"/>
    <lineage>
        <taxon>Eukaryota</taxon>
        <taxon>Sar</taxon>
        <taxon>Stramenopiles</taxon>
        <taxon>Oomycota</taxon>
        <taxon>Saprolegniomycetes</taxon>
        <taxon>Saprolegniales</taxon>
        <taxon>Verrucalvaceae</taxon>
        <taxon>Aphanomyces</taxon>
    </lineage>
</organism>
<dbReference type="InterPro" id="IPR019787">
    <property type="entry name" value="Znf_PHD-finger"/>
</dbReference>
<dbReference type="PANTHER" id="PTHR13793:SF107">
    <property type="entry name" value="BROMODOMAIN-CONTAINING PROTEIN HOMOLOG"/>
    <property type="match status" value="1"/>
</dbReference>
<dbReference type="Pfam" id="PF13831">
    <property type="entry name" value="PHD_2"/>
    <property type="match status" value="1"/>
</dbReference>
<dbReference type="PROSITE" id="PS50016">
    <property type="entry name" value="ZF_PHD_2"/>
    <property type="match status" value="1"/>
</dbReference>
<evidence type="ECO:0000256" key="4">
    <source>
        <dbReference type="PROSITE-ProRule" id="PRU00146"/>
    </source>
</evidence>
<dbReference type="GeneID" id="20816190"/>
<dbReference type="RefSeq" id="XP_009840254.1">
    <property type="nucleotide sequence ID" value="XM_009841952.1"/>
</dbReference>
<dbReference type="STRING" id="112090.W4FS15"/>
<protein>
    <recommendedName>
        <fullName evidence="9">PHD-type domain-containing protein</fullName>
    </recommendedName>
</protein>
<evidence type="ECO:0000313" key="8">
    <source>
        <dbReference type="EMBL" id="ETV70295.1"/>
    </source>
</evidence>
<dbReference type="GO" id="GO:0006357">
    <property type="term" value="P:regulation of transcription by RNA polymerase II"/>
    <property type="evidence" value="ECO:0007669"/>
    <property type="project" value="TreeGrafter"/>
</dbReference>
<dbReference type="InterPro" id="IPR034732">
    <property type="entry name" value="EPHD"/>
</dbReference>
<keyword evidence="3" id="KW-0862">Zinc</keyword>
<feature type="compositionally biased region" description="Low complexity" evidence="5">
    <location>
        <begin position="532"/>
        <end position="541"/>
    </location>
</feature>
<dbReference type="CDD" id="cd15571">
    <property type="entry name" value="ePHD"/>
    <property type="match status" value="1"/>
</dbReference>
<dbReference type="VEuPathDB" id="FungiDB:H257_14194"/>
<accession>W4FS15</accession>
<sequence length="717" mass="79603">MADVVGSSSTRTEATPPTVPPEKRLSLFRETSIPRKRLMRPNRQQNPVVTSIVDDIVEKAIEFDDVPCTNSAIQKRVCVPDEDLCINEGWCSVCNGGESTPGDLIVYCDMCGIPVHQSCYGVPVVPKGSWNCQRCDALLVTNQSPSSMVCAICHRYGGAMKPLRRIQRVTTLPEWVHVLCVWWDHDVVVPNMQLMEPLQMIHPPMNNRQRTCMICHRNEGYLIQCHWNQCNAWFHAICARFGDANPIHRHRDQPQRHLGGGFLQVEIEAGHRAAFHGYCPRHAMHEFCLDDVVTKLVASNLIADAKLVREIRKLPSTTPDPDDHLAALGKHLVKYAETSMASLPSLQLLQILVDHLPQIYKTYPSTTIQLHDLLGGGWIDKLHVTFGRHADDPFAYCAVCQEPLTHLDHGFFCSHAQRPHVQHWTCQANPPVQPSASSRKKKARASKASPLWTAEGRALLPPSTQAWPQAVSLLCGVCHLPMDHRAVAVSKSTRFSIQPYVQATTAVYSHQGQFVNDERPPPVVVGSGGTSSGATSSKPTPANVLPSSDRFRVERGLKLVQEVQALLEKAKSVDTNGGDNADMCAHLSTLIDWIKPLDAYAGDKLSQVLTMLVSKRGPGVAVLKQLVRDYTKLLYAKHVKAVEKAAADLKKREMESAVESKRVARERIESEAERTLKAQLQAAKKRDRARERKRQKMASSTIIPTPPPPSVAAPAKR</sequence>
<feature type="region of interest" description="Disordered" evidence="5">
    <location>
        <begin position="429"/>
        <end position="448"/>
    </location>
</feature>
<evidence type="ECO:0000256" key="1">
    <source>
        <dbReference type="ARBA" id="ARBA00022723"/>
    </source>
</evidence>
<dbReference type="PROSITE" id="PS01359">
    <property type="entry name" value="ZF_PHD_1"/>
    <property type="match status" value="1"/>
</dbReference>
<evidence type="ECO:0008006" key="9">
    <source>
        <dbReference type="Google" id="ProtNLM"/>
    </source>
</evidence>